<dbReference type="Proteomes" id="UP000548632">
    <property type="component" value="Unassembled WGS sequence"/>
</dbReference>
<protein>
    <submittedName>
        <fullName evidence="3">DUF4342 domain-containing protein</fullName>
    </submittedName>
</protein>
<evidence type="ECO:0000313" key="4">
    <source>
        <dbReference type="Proteomes" id="UP000548632"/>
    </source>
</evidence>
<gene>
    <name evidence="3" type="ORF">HUK38_05345</name>
</gene>
<feature type="domain" description="DUF4342" evidence="2">
    <location>
        <begin position="10"/>
        <end position="88"/>
    </location>
</feature>
<reference evidence="3 4" key="1">
    <citation type="journal article" date="2020" name="Arch. Microbiol.">
        <title>The genome sequence of the giant phototrophic gammaproteobacterium Thiospirillum jenense gives insight into its physiological properties and phylogenetic relationships.</title>
        <authorList>
            <person name="Imhoff J.F."/>
            <person name="Meyer T.E."/>
            <person name="Kyndt J.A."/>
        </authorList>
    </citation>
    <scope>NUCLEOTIDE SEQUENCE [LARGE SCALE GENOMIC DNA]</scope>
    <source>
        <strain evidence="3 4">DSM 216</strain>
    </source>
</reference>
<dbReference type="RefSeq" id="WP_182583212.1">
    <property type="nucleotide sequence ID" value="NZ_JABVCQ010000008.1"/>
</dbReference>
<keyword evidence="1" id="KW-0812">Transmembrane</keyword>
<dbReference type="AlphaFoldDB" id="A0A839HEI7"/>
<keyword evidence="4" id="KW-1185">Reference proteome</keyword>
<evidence type="ECO:0000313" key="3">
    <source>
        <dbReference type="EMBL" id="MBB1125658.1"/>
    </source>
</evidence>
<dbReference type="Pfam" id="PF14242">
    <property type="entry name" value="DUF4342"/>
    <property type="match status" value="1"/>
</dbReference>
<name>A0A839HEI7_9GAMM</name>
<dbReference type="InterPro" id="IPR025642">
    <property type="entry name" value="DUF4342"/>
</dbReference>
<evidence type="ECO:0000256" key="1">
    <source>
        <dbReference type="SAM" id="Phobius"/>
    </source>
</evidence>
<dbReference type="EMBL" id="JABVCQ010000008">
    <property type="protein sequence ID" value="MBB1125658.1"/>
    <property type="molecule type" value="Genomic_DNA"/>
</dbReference>
<keyword evidence="1" id="KW-0472">Membrane</keyword>
<keyword evidence="1" id="KW-1133">Transmembrane helix</keyword>
<evidence type="ECO:0000259" key="2">
    <source>
        <dbReference type="Pfam" id="PF14242"/>
    </source>
</evidence>
<feature type="transmembrane region" description="Helical" evidence="1">
    <location>
        <begin position="56"/>
        <end position="79"/>
    </location>
</feature>
<proteinExistence type="predicted"/>
<organism evidence="3 4">
    <name type="scientific">Thiospirillum jenense</name>
    <dbReference type="NCBI Taxonomy" id="1653858"/>
    <lineage>
        <taxon>Bacteria</taxon>
        <taxon>Pseudomonadati</taxon>
        <taxon>Pseudomonadota</taxon>
        <taxon>Gammaproteobacteria</taxon>
        <taxon>Chromatiales</taxon>
        <taxon>Chromatiaceae</taxon>
        <taxon>Thiospirillum</taxon>
    </lineage>
</organism>
<accession>A0A839HEI7</accession>
<sequence>MIDKHDVRDASERVSLASGDLLGFIKQVIAQGNARRLIVRKADGSPLMDIPLTAGAVAGGAMTLFMPIITAIVAITALVKQVQVEIIRQDDDRRF</sequence>
<comment type="caution">
    <text evidence="3">The sequence shown here is derived from an EMBL/GenBank/DDBJ whole genome shotgun (WGS) entry which is preliminary data.</text>
</comment>